<feature type="compositionally biased region" description="Polar residues" evidence="6">
    <location>
        <begin position="1553"/>
        <end position="1562"/>
    </location>
</feature>
<evidence type="ECO:0000256" key="4">
    <source>
        <dbReference type="ARBA" id="ARBA00023136"/>
    </source>
</evidence>
<feature type="transmembrane region" description="Helical" evidence="7">
    <location>
        <begin position="2001"/>
        <end position="2019"/>
    </location>
</feature>
<name>A0A2J6QQR7_9HELO</name>
<dbReference type="InterPro" id="IPR002523">
    <property type="entry name" value="MgTranspt_CorA/ZnTranspt_ZntB"/>
</dbReference>
<sequence length="2041" mass="227850">MHLLPRRIFSRTISHFRLRTGTLSGVRLSIPKTTVSMDPSLDYPGYGRPWPTFQQGYSLTPSPQSQGYGPGNGSTGLYNHGYLYSQPPVAIQSSPDKKTLANDHAFPSTEPGTIGADGRQNPIDSQSDLPGSGSGRGLQHFIDINATKTTLKDEEHELESNLSRSRWFSERTLKKSHRTMTQDKERGLRTPHMQILQTRLISTLEQDGHETVTLTVNDEPTNKEQTNPECNMRWMHIRSDNTEEIADAITLTNFQMAAMQAPGLDDDDRTLILHLFKNIRSKSEKTFIHGRYLDPLVTQWHAKYDKKGADGNLQSKNATFFAVPYFSLEKFHSHDGGGTSESDLHPVRSLLQTHYELEPTQSRDKHQILRKLGIVFYPKIISFTDMKDLFGDMIRMEPFSKIKENLKGGATIVKFSDPSGQIHYLPCDKCQTWFELIDRIGKQYQPIGHLMADETRPGWELLYDDGKPATDDNWGERLAGNDSITIILELKWKPLQLLPPPGNSSAPPVVPSTSQNTLLPYGVTYPGYAASSYGGAAMAPSSYNPQYTPQLYIPGQYPMSGYPGSSAPLQFPPPPPSTESAASSKTIPAPKNIENELRELKELIEKTVKLRDELENPKPSEELLRQAAELDRLENELELQRINIGKDKKKNLWKRFDAKISKISAPSGSQTVWADITQFPMGPDIHTFIQEAFREFDRYEARVTGDYYYDLRVNDEIIMPSCWPYLIEPGWAVRMQLWPMGGPSPFPPSESPGMQNRESASSRVAPSTSSWETVSVSDIFDDNKRFMASNAFQQSFLRRNGGNRRFWKTRRYSYIARRRVVTNLQKRHHIPPSESDLNHPKSFEQYRIVEDGFETESSGDDSMGSGYSVEEPDHLEEVPSMSKRRNFTVVDVTDASQEIILSPLGGLETSGNQQMPVADTNFQQPFNHRVQLLESGLIEDHSVETYDDSMDALLAFSHNNPQQAMVRPARSSADLELHASVGTSAPGLQHGVPLTRVILPGSIFTIDWFGNLQPVSFLSASVELVSTNNFWWERYRDFLEIACSNVTSAMPADQRMDTPNIVSAHTSADAPALSGGKFVNGALDMVEQNAAPVVDKSTGKLIFPRSPLSESGSNGISDSETITPTLKLRGGGLYDMPRPAYVEDYDEEVHEDARRAIRRSRKSASVKSGKGKSVATSEDITSSRSNSPSLSSFTDESLSDDSWGGISLDRSLARSDSWSILADAGDFAQVGKEHRNDKAGPSNTAATANAGQPQIVRSALSSSTRKKVPNTDRRAHFEADSRRATTTITIDGSSLNSGSNDSGKDSKPFSRPLTSPRRPNRRKTSTDSTEPLEDYPGYGRGYPKFTNQARPHFPAPPSSYYGSTPVQPYGYFGPSPIPPPPSSLYGQSPQQTAQSGQLGSYAYPPSNSFSPQHISHPGQPGQPNSYAYPTSNPFYSQPTPQSGAASSIFSPASTPFYGQSTQNFPTTPSSLLPGYLGPISDPDDITTNPTKLYYTPSSQKGKELAPPTILRLESKSDAAPSQEAETTGEHREKDDKVTLSENVERRAYRSESRPPQGSTSSQPPLPDVPKQKVPEIFRWPVGEGSLLDEEKIPGSPGQQTVSSFHSNIKSSVTKGDMLFTVLKDAHEQLTSYLSRYPNDLEILNNTEKATQDEVYELMEKFAGNSRGSKNKKADCEQLLDTAQQLLQSFTPPTVDEDLVGIFWGSMANIIRSARLHPKRDMTTMHYRAQRYLTIIQEIINGVSVSSSQARPRYRIPDALVPAFEHLVMVFCIFGSNAEKATHLQEAEERHHRRCEDLLIKGKNQLILIHAGDLSEANMYRAVDTEGLVALMLKQIVHITNRGENKPNILVAYQGYMTKLELQVQEAPSVRVFDDIQDLVQELTIIQTIFRQQRTVLEGSLTLFGATAKSQDAFSLITLAKALQDIRKQLNNVTELLQLAQNKKNLLSQAISVRKETNNQAILVFTIVTVIFLPLSFMTSYLGMNSIDIRNAAFTQLRFWELAVPLTIVVLFAVWILVKFKRRFSRWFRGIVRHSYRRYLRR</sequence>
<keyword evidence="2 7" id="KW-0812">Transmembrane</keyword>
<feature type="compositionally biased region" description="Basic and acidic residues" evidence="6">
    <location>
        <begin position="1527"/>
        <end position="1552"/>
    </location>
</feature>
<dbReference type="InterPro" id="IPR045863">
    <property type="entry name" value="CorA_TM1_TM2"/>
</dbReference>
<evidence type="ECO:0000259" key="8">
    <source>
        <dbReference type="Pfam" id="PF22893"/>
    </source>
</evidence>
<dbReference type="STRING" id="1745343.A0A2J6QQR7"/>
<evidence type="ECO:0000256" key="2">
    <source>
        <dbReference type="ARBA" id="ARBA00022692"/>
    </source>
</evidence>
<dbReference type="GO" id="GO:0005886">
    <property type="term" value="C:plasma membrane"/>
    <property type="evidence" value="ECO:0007669"/>
    <property type="project" value="UniProtKB-SubCell"/>
</dbReference>
<dbReference type="OrthoDB" id="3487340at2759"/>
<feature type="region of interest" description="Disordered" evidence="6">
    <location>
        <begin position="88"/>
        <end position="138"/>
    </location>
</feature>
<feature type="region of interest" description="Disordered" evidence="6">
    <location>
        <begin position="1231"/>
        <end position="1359"/>
    </location>
</feature>
<evidence type="ECO:0000256" key="6">
    <source>
        <dbReference type="SAM" id="MobiDB-lite"/>
    </source>
</evidence>
<organism evidence="9 10">
    <name type="scientific">Hyaloscypha hepaticicola</name>
    <dbReference type="NCBI Taxonomy" id="2082293"/>
    <lineage>
        <taxon>Eukaryota</taxon>
        <taxon>Fungi</taxon>
        <taxon>Dikarya</taxon>
        <taxon>Ascomycota</taxon>
        <taxon>Pezizomycotina</taxon>
        <taxon>Leotiomycetes</taxon>
        <taxon>Helotiales</taxon>
        <taxon>Hyaloscyphaceae</taxon>
        <taxon>Hyaloscypha</taxon>
    </lineage>
</organism>
<feature type="compositionally biased region" description="Polar residues" evidence="6">
    <location>
        <begin position="1421"/>
        <end position="1470"/>
    </location>
</feature>
<feature type="region of interest" description="Disordered" evidence="6">
    <location>
        <begin position="1157"/>
        <end position="1200"/>
    </location>
</feature>
<dbReference type="Pfam" id="PF22893">
    <property type="entry name" value="ULD_2"/>
    <property type="match status" value="1"/>
</dbReference>
<feature type="compositionally biased region" description="Polar residues" evidence="6">
    <location>
        <begin position="54"/>
        <end position="67"/>
    </location>
</feature>
<feature type="region of interest" description="Disordered" evidence="6">
    <location>
        <begin position="1371"/>
        <end position="1570"/>
    </location>
</feature>
<accession>A0A2J6QQR7</accession>
<dbReference type="PANTHER" id="PTHR46494:SF1">
    <property type="entry name" value="CORA FAMILY METAL ION TRANSPORTER (EUROFUNG)"/>
    <property type="match status" value="1"/>
</dbReference>
<dbReference type="GO" id="GO:0015087">
    <property type="term" value="F:cobalt ion transmembrane transporter activity"/>
    <property type="evidence" value="ECO:0007669"/>
    <property type="project" value="TreeGrafter"/>
</dbReference>
<evidence type="ECO:0000256" key="7">
    <source>
        <dbReference type="SAM" id="Phobius"/>
    </source>
</evidence>
<feature type="compositionally biased region" description="Polar residues" evidence="6">
    <location>
        <begin position="1108"/>
        <end position="1123"/>
    </location>
</feature>
<evidence type="ECO:0000313" key="9">
    <source>
        <dbReference type="EMBL" id="PMD28616.1"/>
    </source>
</evidence>
<dbReference type="Pfam" id="PF01544">
    <property type="entry name" value="CorA"/>
    <property type="match status" value="1"/>
</dbReference>
<protein>
    <recommendedName>
        <fullName evidence="8">Ubiquitin-like domain-containing protein</fullName>
    </recommendedName>
</protein>
<evidence type="ECO:0000256" key="3">
    <source>
        <dbReference type="ARBA" id="ARBA00022989"/>
    </source>
</evidence>
<reference evidence="9 10" key="1">
    <citation type="submission" date="2016-05" db="EMBL/GenBank/DDBJ databases">
        <title>A degradative enzymes factory behind the ericoid mycorrhizal symbiosis.</title>
        <authorList>
            <consortium name="DOE Joint Genome Institute"/>
            <person name="Martino E."/>
            <person name="Morin E."/>
            <person name="Grelet G."/>
            <person name="Kuo A."/>
            <person name="Kohler A."/>
            <person name="Daghino S."/>
            <person name="Barry K."/>
            <person name="Choi C."/>
            <person name="Cichocki N."/>
            <person name="Clum A."/>
            <person name="Copeland A."/>
            <person name="Hainaut M."/>
            <person name="Haridas S."/>
            <person name="Labutti K."/>
            <person name="Lindquist E."/>
            <person name="Lipzen A."/>
            <person name="Khouja H.-R."/>
            <person name="Murat C."/>
            <person name="Ohm R."/>
            <person name="Olson A."/>
            <person name="Spatafora J."/>
            <person name="Veneault-Fourrey C."/>
            <person name="Henrissat B."/>
            <person name="Grigoriev I."/>
            <person name="Martin F."/>
            <person name="Perotto S."/>
        </authorList>
    </citation>
    <scope>NUCLEOTIDE SEQUENCE [LARGE SCALE GENOMIC DNA]</scope>
    <source>
        <strain evidence="9 10">UAMH 7357</strain>
    </source>
</reference>
<evidence type="ECO:0000256" key="1">
    <source>
        <dbReference type="ARBA" id="ARBA00004651"/>
    </source>
</evidence>
<feature type="compositionally biased region" description="Low complexity" evidence="6">
    <location>
        <begin position="1182"/>
        <end position="1192"/>
    </location>
</feature>
<dbReference type="GO" id="GO:0050897">
    <property type="term" value="F:cobalt ion binding"/>
    <property type="evidence" value="ECO:0007669"/>
    <property type="project" value="TreeGrafter"/>
</dbReference>
<dbReference type="Proteomes" id="UP000235672">
    <property type="component" value="Unassembled WGS sequence"/>
</dbReference>
<keyword evidence="4 7" id="KW-0472">Membrane</keyword>
<feature type="domain" description="Ubiquitin-like" evidence="8">
    <location>
        <begin position="684"/>
        <end position="740"/>
    </location>
</feature>
<keyword evidence="10" id="KW-1185">Reference proteome</keyword>
<feature type="compositionally biased region" description="Low complexity" evidence="6">
    <location>
        <begin position="1165"/>
        <end position="1175"/>
    </location>
</feature>
<dbReference type="InterPro" id="IPR054464">
    <property type="entry name" value="ULD_fung"/>
</dbReference>
<feature type="region of interest" description="Disordered" evidence="6">
    <location>
        <begin position="1104"/>
        <end position="1123"/>
    </location>
</feature>
<feature type="compositionally biased region" description="Low complexity" evidence="6">
    <location>
        <begin position="1291"/>
        <end position="1301"/>
    </location>
</feature>
<feature type="region of interest" description="Disordered" evidence="6">
    <location>
        <begin position="54"/>
        <end position="74"/>
    </location>
</feature>
<keyword evidence="3 7" id="KW-1133">Transmembrane helix</keyword>
<feature type="coiled-coil region" evidence="5">
    <location>
        <begin position="1922"/>
        <end position="1949"/>
    </location>
</feature>
<gene>
    <name evidence="9" type="ORF">NA56DRAFT_696392</name>
</gene>
<evidence type="ECO:0000313" key="10">
    <source>
        <dbReference type="Proteomes" id="UP000235672"/>
    </source>
</evidence>
<feature type="compositionally biased region" description="Basic and acidic residues" evidence="6">
    <location>
        <begin position="1269"/>
        <end position="1283"/>
    </location>
</feature>
<dbReference type="SUPFAM" id="SSF144083">
    <property type="entry name" value="Magnesium transport protein CorA, transmembrane region"/>
    <property type="match status" value="1"/>
</dbReference>
<dbReference type="GO" id="GO:0000287">
    <property type="term" value="F:magnesium ion binding"/>
    <property type="evidence" value="ECO:0007669"/>
    <property type="project" value="TreeGrafter"/>
</dbReference>
<dbReference type="EMBL" id="KZ613464">
    <property type="protein sequence ID" value="PMD28616.1"/>
    <property type="molecule type" value="Genomic_DNA"/>
</dbReference>
<feature type="compositionally biased region" description="Polar residues" evidence="6">
    <location>
        <begin position="1485"/>
        <end position="1499"/>
    </location>
</feature>
<feature type="region of interest" description="Disordered" evidence="6">
    <location>
        <begin position="744"/>
        <end position="766"/>
    </location>
</feature>
<keyword evidence="5" id="KW-0175">Coiled coil</keyword>
<proteinExistence type="predicted"/>
<comment type="subcellular location">
    <subcellularLocation>
        <location evidence="1">Cell membrane</location>
        <topology evidence="1">Multi-pass membrane protein</topology>
    </subcellularLocation>
</comment>
<dbReference type="PANTHER" id="PTHR46494">
    <property type="entry name" value="CORA FAMILY METAL ION TRANSPORTER (EUROFUNG)"/>
    <property type="match status" value="1"/>
</dbReference>
<feature type="compositionally biased region" description="Polar residues" evidence="6">
    <location>
        <begin position="1241"/>
        <end position="1252"/>
    </location>
</feature>
<feature type="compositionally biased region" description="Polar residues" evidence="6">
    <location>
        <begin position="1387"/>
        <end position="1398"/>
    </location>
</feature>
<feature type="transmembrane region" description="Helical" evidence="7">
    <location>
        <begin position="1960"/>
        <end position="1981"/>
    </location>
</feature>
<dbReference type="GO" id="GO:0015095">
    <property type="term" value="F:magnesium ion transmembrane transporter activity"/>
    <property type="evidence" value="ECO:0007669"/>
    <property type="project" value="TreeGrafter"/>
</dbReference>
<dbReference type="Gene3D" id="1.20.58.340">
    <property type="entry name" value="Magnesium transport protein CorA, transmembrane region"/>
    <property type="match status" value="1"/>
</dbReference>
<feature type="coiled-coil region" evidence="5">
    <location>
        <begin position="593"/>
        <end position="650"/>
    </location>
</feature>
<evidence type="ECO:0000256" key="5">
    <source>
        <dbReference type="SAM" id="Coils"/>
    </source>
</evidence>